<evidence type="ECO:0000256" key="1">
    <source>
        <dbReference type="SAM" id="Phobius"/>
    </source>
</evidence>
<dbReference type="AlphaFoldDB" id="A0A915A8T3"/>
<name>A0A915A8T3_PARUN</name>
<evidence type="ECO:0000313" key="3">
    <source>
        <dbReference type="WBParaSite" id="PgR003_g074_t03"/>
    </source>
</evidence>
<keyword evidence="1" id="KW-1133">Transmembrane helix</keyword>
<keyword evidence="1" id="KW-0812">Transmembrane</keyword>
<keyword evidence="2" id="KW-1185">Reference proteome</keyword>
<dbReference type="WBParaSite" id="PgR003_g074_t03">
    <property type="protein sequence ID" value="PgR003_g074_t03"/>
    <property type="gene ID" value="PgR003_g074"/>
</dbReference>
<dbReference type="Proteomes" id="UP000887569">
    <property type="component" value="Unplaced"/>
</dbReference>
<protein>
    <submittedName>
        <fullName evidence="3">Amino acid transporter</fullName>
    </submittedName>
</protein>
<feature type="transmembrane region" description="Helical" evidence="1">
    <location>
        <begin position="12"/>
        <end position="30"/>
    </location>
</feature>
<accession>A0A915A8T3</accession>
<reference evidence="3" key="1">
    <citation type="submission" date="2022-11" db="UniProtKB">
        <authorList>
            <consortium name="WormBaseParasite"/>
        </authorList>
    </citation>
    <scope>IDENTIFICATION</scope>
</reference>
<proteinExistence type="predicted"/>
<organism evidence="2 3">
    <name type="scientific">Parascaris univalens</name>
    <name type="common">Nematode worm</name>
    <dbReference type="NCBI Taxonomy" id="6257"/>
    <lineage>
        <taxon>Eukaryota</taxon>
        <taxon>Metazoa</taxon>
        <taxon>Ecdysozoa</taxon>
        <taxon>Nematoda</taxon>
        <taxon>Chromadorea</taxon>
        <taxon>Rhabditida</taxon>
        <taxon>Spirurina</taxon>
        <taxon>Ascaridomorpha</taxon>
        <taxon>Ascaridoidea</taxon>
        <taxon>Ascarididae</taxon>
        <taxon>Parascaris</taxon>
    </lineage>
</organism>
<sequence length="31" mass="3700">MSRTPKHICRQFFRRIVTMLIVTIIIIINGK</sequence>
<keyword evidence="1" id="KW-0472">Membrane</keyword>
<evidence type="ECO:0000313" key="2">
    <source>
        <dbReference type="Proteomes" id="UP000887569"/>
    </source>
</evidence>